<name>A0A0F9UFB3_9ZZZZ</name>
<dbReference type="EMBL" id="LAZR01001026">
    <property type="protein sequence ID" value="KKN52283.1"/>
    <property type="molecule type" value="Genomic_DNA"/>
</dbReference>
<accession>A0A0F9UFB3</accession>
<organism evidence="1">
    <name type="scientific">marine sediment metagenome</name>
    <dbReference type="NCBI Taxonomy" id="412755"/>
    <lineage>
        <taxon>unclassified sequences</taxon>
        <taxon>metagenomes</taxon>
        <taxon>ecological metagenomes</taxon>
    </lineage>
</organism>
<evidence type="ECO:0000313" key="1">
    <source>
        <dbReference type="EMBL" id="KKN52283.1"/>
    </source>
</evidence>
<comment type="caution">
    <text evidence="1">The sequence shown here is derived from an EMBL/GenBank/DDBJ whole genome shotgun (WGS) entry which is preliminary data.</text>
</comment>
<sequence>MTVYKKIGEFLEFVNISNKEFTLFEWKPPNSYRRFDLDLNIVKENVMSDIFFHRDKGNMKIVFIRKNDLLYTVGSSPQIQYQLLEALLEQVDMEFNEMYDIGVILSYGNSDSNIFNGFTEIIDNIIKNFGELDIVKRIHVECRVCKTVLPLFVKKSFIDNAESYPVPIVYMHKGHAILCFIDQNYQHRGVELVNITG</sequence>
<proteinExistence type="predicted"/>
<protein>
    <submittedName>
        <fullName evidence="1">Uncharacterized protein</fullName>
    </submittedName>
</protein>
<reference evidence="1" key="1">
    <citation type="journal article" date="2015" name="Nature">
        <title>Complex archaea that bridge the gap between prokaryotes and eukaryotes.</title>
        <authorList>
            <person name="Spang A."/>
            <person name="Saw J.H."/>
            <person name="Jorgensen S.L."/>
            <person name="Zaremba-Niedzwiedzka K."/>
            <person name="Martijn J."/>
            <person name="Lind A.E."/>
            <person name="van Eijk R."/>
            <person name="Schleper C."/>
            <person name="Guy L."/>
            <person name="Ettema T.J."/>
        </authorList>
    </citation>
    <scope>NUCLEOTIDE SEQUENCE</scope>
</reference>
<gene>
    <name evidence="1" type="ORF">LCGC14_0614460</name>
</gene>
<dbReference type="AlphaFoldDB" id="A0A0F9UFB3"/>